<reference evidence="1 2" key="1">
    <citation type="submission" date="2017-02" db="EMBL/GenBank/DDBJ databases">
        <title>The complete genomic sequence of a novel cold adapted crude oil-degrading bacterium Planococcus qaidamina Y42.</title>
        <authorList>
            <person name="Yang R."/>
        </authorList>
    </citation>
    <scope>NUCLEOTIDE SEQUENCE [LARGE SCALE GENOMIC DNA]</scope>
    <source>
        <strain evidence="1 2">Y42</strain>
    </source>
</reference>
<dbReference type="Proteomes" id="UP000188184">
    <property type="component" value="Chromosome"/>
</dbReference>
<evidence type="ECO:0000313" key="1">
    <source>
        <dbReference type="EMBL" id="AQQ52607.1"/>
    </source>
</evidence>
<sequence length="76" mass="8387">MASNVKVLGGSKIHLRPLELADTNILCQALNNDKKMRHHTGKKAKILFQLVTLVHKACRMAADQLKRVNEANKAAA</sequence>
<dbReference type="AlphaFoldDB" id="A0A1Q2KXR9"/>
<keyword evidence="2" id="KW-1185">Reference proteome</keyword>
<evidence type="ECO:0000313" key="2">
    <source>
        <dbReference type="Proteomes" id="UP000188184"/>
    </source>
</evidence>
<protein>
    <submittedName>
        <fullName evidence="1">Uncharacterized protein</fullName>
    </submittedName>
</protein>
<gene>
    <name evidence="1" type="ORF">B0X71_05515</name>
</gene>
<name>A0A1Q2KXR9_9BACL</name>
<accession>A0A1Q2KXR9</accession>
<dbReference type="EMBL" id="CP019640">
    <property type="protein sequence ID" value="AQQ52607.1"/>
    <property type="molecule type" value="Genomic_DNA"/>
</dbReference>
<dbReference type="RefSeq" id="WP_077588491.1">
    <property type="nucleotide sequence ID" value="NZ_CP019640.1"/>
</dbReference>
<proteinExistence type="predicted"/>
<organism evidence="1 2">
    <name type="scientific">Planococcus lenghuensis</name>
    <dbReference type="NCBI Taxonomy" id="2213202"/>
    <lineage>
        <taxon>Bacteria</taxon>
        <taxon>Bacillati</taxon>
        <taxon>Bacillota</taxon>
        <taxon>Bacilli</taxon>
        <taxon>Bacillales</taxon>
        <taxon>Caryophanaceae</taxon>
        <taxon>Planococcus</taxon>
    </lineage>
</organism>
<dbReference type="KEGG" id="pmar:B0X71_05515"/>